<dbReference type="Proteomes" id="UP000094969">
    <property type="component" value="Chromosome"/>
</dbReference>
<dbReference type="KEGG" id="bvv:BHK69_27170"/>
<dbReference type="NCBIfam" id="NF041384">
    <property type="entry name" value="YHS_seleno_dom"/>
    <property type="match status" value="1"/>
</dbReference>
<proteinExistence type="predicted"/>
<accession>A0A1D7UBS2</accession>
<evidence type="ECO:0000313" key="2">
    <source>
        <dbReference type="Proteomes" id="UP000094969"/>
    </source>
</evidence>
<name>A0A1D7UBS2_9HYPH</name>
<keyword evidence="2" id="KW-1185">Reference proteome</keyword>
<gene>
    <name evidence="1" type="ORF">BHK69_27170</name>
</gene>
<reference evidence="1 2" key="1">
    <citation type="journal article" date="2015" name="Antonie Van Leeuwenhoek">
        <title>Bosea vaviloviae sp. nov., a new species of slow-growing rhizobia isolated from nodules of the relict species Vavilovia formosa (Stev.) Fed.</title>
        <authorList>
            <person name="Safronova V.I."/>
            <person name="Kuznetsova I.G."/>
            <person name="Sazanova A.L."/>
            <person name="Kimeklis A.K."/>
            <person name="Belimov A.A."/>
            <person name="Andronov E.E."/>
            <person name="Pinaev A.G."/>
            <person name="Chizhevskaya E.P."/>
            <person name="Pukhaev A.R."/>
            <person name="Popov K.P."/>
            <person name="Willems A."/>
            <person name="Tikhonovich I.A."/>
        </authorList>
    </citation>
    <scope>NUCLEOTIDE SEQUENCE [LARGE SCALE GENOMIC DNA]</scope>
    <source>
        <strain evidence="1 2">Vaf18</strain>
    </source>
</reference>
<sequence>MPGLPSGLPQLPRLGEMMQRDTPSGFALHGYDPVAYQLLGRATPGRQDYELSHGGAVWRFASAANRAAFRDAPDVYEPAFAGFDATGVADGRAVESDPHLFAVIDSRLYLFRTAENRRRFISNAALFQLAEAQWKDVYGTIAR</sequence>
<evidence type="ECO:0008006" key="3">
    <source>
        <dbReference type="Google" id="ProtNLM"/>
    </source>
</evidence>
<dbReference type="EMBL" id="CP017147">
    <property type="protein sequence ID" value="AOO84817.1"/>
    <property type="molecule type" value="Genomic_DNA"/>
</dbReference>
<dbReference type="AlphaFoldDB" id="A0A1D7UBS2"/>
<evidence type="ECO:0000313" key="1">
    <source>
        <dbReference type="EMBL" id="AOO84817.1"/>
    </source>
</evidence>
<protein>
    <recommendedName>
        <fullName evidence="3">YHS domain-containing protein</fullName>
    </recommendedName>
</protein>
<dbReference type="STRING" id="1526658.BHK69_27170"/>
<organism evidence="1 2">
    <name type="scientific">Bosea vaviloviae</name>
    <dbReference type="NCBI Taxonomy" id="1526658"/>
    <lineage>
        <taxon>Bacteria</taxon>
        <taxon>Pseudomonadati</taxon>
        <taxon>Pseudomonadota</taxon>
        <taxon>Alphaproteobacteria</taxon>
        <taxon>Hyphomicrobiales</taxon>
        <taxon>Boseaceae</taxon>
        <taxon>Bosea</taxon>
    </lineage>
</organism>